<dbReference type="SUPFAM" id="SSF48403">
    <property type="entry name" value="Ankyrin repeat"/>
    <property type="match status" value="1"/>
</dbReference>
<feature type="chain" id="PRO_5020681416" evidence="4">
    <location>
        <begin position="21"/>
        <end position="181"/>
    </location>
</feature>
<evidence type="ECO:0000256" key="2">
    <source>
        <dbReference type="ARBA" id="ARBA00023043"/>
    </source>
</evidence>
<sequence length="181" mass="18531">MSVVLNRRRFAALAAMPALLAVSPLLTGCAGPGGSAATAANSGEGRLDIPETPASEATKALWAAAKSGDVAGIEAALAAGADIEGIDFSENSNGRRALNYAALNDQADAIEALLAAGANIESQNRTRFTPLHHAAEAGSIKAIKVLLKHGANKKAKMYRGGIPQQIAEFKGHRDAALLLVP</sequence>
<dbReference type="OrthoDB" id="7846836at2"/>
<dbReference type="SMART" id="SM00248">
    <property type="entry name" value="ANK"/>
    <property type="match status" value="3"/>
</dbReference>
<dbReference type="EMBL" id="SNYW01000008">
    <property type="protein sequence ID" value="TDQ82134.1"/>
    <property type="molecule type" value="Genomic_DNA"/>
</dbReference>
<feature type="repeat" description="ANK" evidence="3">
    <location>
        <begin position="93"/>
        <end position="125"/>
    </location>
</feature>
<feature type="signal peptide" evidence="4">
    <location>
        <begin position="1"/>
        <end position="20"/>
    </location>
</feature>
<keyword evidence="1" id="KW-0677">Repeat</keyword>
<protein>
    <submittedName>
        <fullName evidence="5">Ankyrin repeat protein</fullName>
    </submittedName>
</protein>
<dbReference type="Pfam" id="PF12796">
    <property type="entry name" value="Ank_2"/>
    <property type="match status" value="1"/>
</dbReference>
<keyword evidence="6" id="KW-1185">Reference proteome</keyword>
<accession>A0A4R6WSU4</accession>
<reference evidence="5 6" key="1">
    <citation type="submission" date="2019-03" db="EMBL/GenBank/DDBJ databases">
        <title>Genomic Encyclopedia of Type Strains, Phase III (KMG-III): the genomes of soil and plant-associated and newly described type strains.</title>
        <authorList>
            <person name="Whitman W."/>
        </authorList>
    </citation>
    <scope>NUCLEOTIDE SEQUENCE [LARGE SCALE GENOMIC DNA]</scope>
    <source>
        <strain evidence="5 6">CGMCC 1.7660</strain>
    </source>
</reference>
<dbReference type="PANTHER" id="PTHR24201">
    <property type="entry name" value="ANK_REP_REGION DOMAIN-CONTAINING PROTEIN"/>
    <property type="match status" value="1"/>
</dbReference>
<dbReference type="PROSITE" id="PS51257">
    <property type="entry name" value="PROKAR_LIPOPROTEIN"/>
    <property type="match status" value="1"/>
</dbReference>
<dbReference type="Gene3D" id="1.25.40.20">
    <property type="entry name" value="Ankyrin repeat-containing domain"/>
    <property type="match status" value="2"/>
</dbReference>
<evidence type="ECO:0000256" key="4">
    <source>
        <dbReference type="SAM" id="SignalP"/>
    </source>
</evidence>
<dbReference type="AlphaFoldDB" id="A0A4R6WSU4"/>
<feature type="repeat" description="ANK" evidence="3">
    <location>
        <begin position="126"/>
        <end position="158"/>
    </location>
</feature>
<keyword evidence="4" id="KW-0732">Signal</keyword>
<proteinExistence type="predicted"/>
<dbReference type="Pfam" id="PF00023">
    <property type="entry name" value="Ank"/>
    <property type="match status" value="1"/>
</dbReference>
<dbReference type="InterPro" id="IPR002110">
    <property type="entry name" value="Ankyrin_rpt"/>
</dbReference>
<evidence type="ECO:0000256" key="3">
    <source>
        <dbReference type="PROSITE-ProRule" id="PRU00023"/>
    </source>
</evidence>
<evidence type="ECO:0000256" key="1">
    <source>
        <dbReference type="ARBA" id="ARBA00022737"/>
    </source>
</evidence>
<dbReference type="PROSITE" id="PS51318">
    <property type="entry name" value="TAT"/>
    <property type="match status" value="1"/>
</dbReference>
<keyword evidence="2 3" id="KW-0040">ANK repeat</keyword>
<gene>
    <name evidence="5" type="ORF">A8950_1955</name>
</gene>
<evidence type="ECO:0000313" key="5">
    <source>
        <dbReference type="EMBL" id="TDQ82134.1"/>
    </source>
</evidence>
<comment type="caution">
    <text evidence="5">The sequence shown here is derived from an EMBL/GenBank/DDBJ whole genome shotgun (WGS) entry which is preliminary data.</text>
</comment>
<dbReference type="RefSeq" id="WP_133613441.1">
    <property type="nucleotide sequence ID" value="NZ_SNYW01000008.1"/>
</dbReference>
<dbReference type="InterPro" id="IPR036770">
    <property type="entry name" value="Ankyrin_rpt-contain_sf"/>
</dbReference>
<evidence type="ECO:0000313" key="6">
    <source>
        <dbReference type="Proteomes" id="UP000295783"/>
    </source>
</evidence>
<dbReference type="PROSITE" id="PS50088">
    <property type="entry name" value="ANK_REPEAT"/>
    <property type="match status" value="2"/>
</dbReference>
<organism evidence="5 6">
    <name type="scientific">Dongia mobilis</name>
    <dbReference type="NCBI Taxonomy" id="578943"/>
    <lineage>
        <taxon>Bacteria</taxon>
        <taxon>Pseudomonadati</taxon>
        <taxon>Pseudomonadota</taxon>
        <taxon>Alphaproteobacteria</taxon>
        <taxon>Rhodospirillales</taxon>
        <taxon>Dongiaceae</taxon>
        <taxon>Dongia</taxon>
    </lineage>
</organism>
<dbReference type="PROSITE" id="PS50297">
    <property type="entry name" value="ANK_REP_REGION"/>
    <property type="match status" value="2"/>
</dbReference>
<dbReference type="InterPro" id="IPR006311">
    <property type="entry name" value="TAT_signal"/>
</dbReference>
<name>A0A4R6WSU4_9PROT</name>
<dbReference type="InterPro" id="IPR050776">
    <property type="entry name" value="Ank_Repeat/CDKN_Inhibitor"/>
</dbReference>
<dbReference type="Proteomes" id="UP000295783">
    <property type="component" value="Unassembled WGS sequence"/>
</dbReference>